<dbReference type="AlphaFoldDB" id="A0A2M7DAF1"/>
<protein>
    <recommendedName>
        <fullName evidence="3">Restriction system protein Mrr-like N-terminal domain-containing protein</fullName>
    </recommendedName>
</protein>
<sequence>MKKSFDKESYKNLGINELILLGIYSAVNNGEKCTLGRLVKESFNLFPEAFCFSQYPEWPDSRKLDRPLRTLRKRKLITGDPKTSFSLTKLGKTIALETSRTFRQRKLFK</sequence>
<evidence type="ECO:0008006" key="3">
    <source>
        <dbReference type="Google" id="ProtNLM"/>
    </source>
</evidence>
<name>A0A2M7DAF1_9BACT</name>
<organism evidence="1 2">
    <name type="scientific">Candidatus Nealsonbacteria bacterium CG02_land_8_20_14_3_00_37_10</name>
    <dbReference type="NCBI Taxonomy" id="1974699"/>
    <lineage>
        <taxon>Bacteria</taxon>
        <taxon>Candidatus Nealsoniibacteriota</taxon>
    </lineage>
</organism>
<dbReference type="Proteomes" id="UP000230864">
    <property type="component" value="Unassembled WGS sequence"/>
</dbReference>
<comment type="caution">
    <text evidence="1">The sequence shown here is derived from an EMBL/GenBank/DDBJ whole genome shotgun (WGS) entry which is preliminary data.</text>
</comment>
<reference evidence="2" key="1">
    <citation type="submission" date="2017-09" db="EMBL/GenBank/DDBJ databases">
        <title>Depth-based differentiation of microbial function through sediment-hosted aquifers and enrichment of novel symbionts in the deep terrestrial subsurface.</title>
        <authorList>
            <person name="Probst A.J."/>
            <person name="Ladd B."/>
            <person name="Jarett J.K."/>
            <person name="Geller-Mcgrath D.E."/>
            <person name="Sieber C.M.K."/>
            <person name="Emerson J.B."/>
            <person name="Anantharaman K."/>
            <person name="Thomas B.C."/>
            <person name="Malmstrom R."/>
            <person name="Stieglmeier M."/>
            <person name="Klingl A."/>
            <person name="Woyke T."/>
            <person name="Ryan C.M."/>
            <person name="Banfield J.F."/>
        </authorList>
    </citation>
    <scope>NUCLEOTIDE SEQUENCE [LARGE SCALE GENOMIC DNA]</scope>
</reference>
<dbReference type="EMBL" id="PETZ01000001">
    <property type="protein sequence ID" value="PIV45397.1"/>
    <property type="molecule type" value="Genomic_DNA"/>
</dbReference>
<evidence type="ECO:0000313" key="1">
    <source>
        <dbReference type="EMBL" id="PIV45397.1"/>
    </source>
</evidence>
<proteinExistence type="predicted"/>
<accession>A0A2M7DAF1</accession>
<gene>
    <name evidence="1" type="ORF">COS25_00020</name>
</gene>
<evidence type="ECO:0000313" key="2">
    <source>
        <dbReference type="Proteomes" id="UP000230864"/>
    </source>
</evidence>